<evidence type="ECO:0000313" key="2">
    <source>
        <dbReference type="Proteomes" id="UP000324222"/>
    </source>
</evidence>
<dbReference type="Proteomes" id="UP000324222">
    <property type="component" value="Unassembled WGS sequence"/>
</dbReference>
<comment type="caution">
    <text evidence="1">The sequence shown here is derived from an EMBL/GenBank/DDBJ whole genome shotgun (WGS) entry which is preliminary data.</text>
</comment>
<evidence type="ECO:0000313" key="1">
    <source>
        <dbReference type="EMBL" id="MPC40332.1"/>
    </source>
</evidence>
<proteinExistence type="predicted"/>
<name>A0A5B7F1C4_PORTR</name>
<sequence>MLEIFPSRENQARDKHFTMARKTNTREIPTLSARLAILVEIALVAATWIDTSAAQNTTGTSPLLPKLPHARFNERTGRRIGSKPVNNVSDLYLPSYLHRC</sequence>
<dbReference type="EMBL" id="VSRR010004657">
    <property type="protein sequence ID" value="MPC40332.1"/>
    <property type="molecule type" value="Genomic_DNA"/>
</dbReference>
<accession>A0A5B7F1C4</accession>
<dbReference type="AlphaFoldDB" id="A0A5B7F1C4"/>
<organism evidence="1 2">
    <name type="scientific">Portunus trituberculatus</name>
    <name type="common">Swimming crab</name>
    <name type="synonym">Neptunus trituberculatus</name>
    <dbReference type="NCBI Taxonomy" id="210409"/>
    <lineage>
        <taxon>Eukaryota</taxon>
        <taxon>Metazoa</taxon>
        <taxon>Ecdysozoa</taxon>
        <taxon>Arthropoda</taxon>
        <taxon>Crustacea</taxon>
        <taxon>Multicrustacea</taxon>
        <taxon>Malacostraca</taxon>
        <taxon>Eumalacostraca</taxon>
        <taxon>Eucarida</taxon>
        <taxon>Decapoda</taxon>
        <taxon>Pleocyemata</taxon>
        <taxon>Brachyura</taxon>
        <taxon>Eubrachyura</taxon>
        <taxon>Portunoidea</taxon>
        <taxon>Portunidae</taxon>
        <taxon>Portuninae</taxon>
        <taxon>Portunus</taxon>
    </lineage>
</organism>
<reference evidence="1 2" key="1">
    <citation type="submission" date="2019-05" db="EMBL/GenBank/DDBJ databases">
        <title>Another draft genome of Portunus trituberculatus and its Hox gene families provides insights of decapod evolution.</title>
        <authorList>
            <person name="Jeong J.-H."/>
            <person name="Song I."/>
            <person name="Kim S."/>
            <person name="Choi T."/>
            <person name="Kim D."/>
            <person name="Ryu S."/>
            <person name="Kim W."/>
        </authorList>
    </citation>
    <scope>NUCLEOTIDE SEQUENCE [LARGE SCALE GENOMIC DNA]</scope>
    <source>
        <tissue evidence="1">Muscle</tissue>
    </source>
</reference>
<gene>
    <name evidence="1" type="ORF">E2C01_033888</name>
</gene>
<keyword evidence="2" id="KW-1185">Reference proteome</keyword>
<protein>
    <submittedName>
        <fullName evidence="1">Uncharacterized protein</fullName>
    </submittedName>
</protein>